<dbReference type="AlphaFoldDB" id="A0AAN6TE57"/>
<feature type="region of interest" description="Disordered" evidence="1">
    <location>
        <begin position="1"/>
        <end position="26"/>
    </location>
</feature>
<evidence type="ECO:0000256" key="1">
    <source>
        <dbReference type="SAM" id="MobiDB-lite"/>
    </source>
</evidence>
<proteinExistence type="predicted"/>
<dbReference type="EMBL" id="MU853341">
    <property type="protein sequence ID" value="KAK4112738.1"/>
    <property type="molecule type" value="Genomic_DNA"/>
</dbReference>
<gene>
    <name evidence="2" type="ORF">N656DRAFT_73430</name>
</gene>
<evidence type="ECO:0000313" key="3">
    <source>
        <dbReference type="Proteomes" id="UP001302812"/>
    </source>
</evidence>
<reference evidence="2" key="2">
    <citation type="submission" date="2023-05" db="EMBL/GenBank/DDBJ databases">
        <authorList>
            <consortium name="Lawrence Berkeley National Laboratory"/>
            <person name="Steindorff A."/>
            <person name="Hensen N."/>
            <person name="Bonometti L."/>
            <person name="Westerberg I."/>
            <person name="Brannstrom I.O."/>
            <person name="Guillou S."/>
            <person name="Cros-Aarteil S."/>
            <person name="Calhoun S."/>
            <person name="Haridas S."/>
            <person name="Kuo A."/>
            <person name="Mondo S."/>
            <person name="Pangilinan J."/>
            <person name="Riley R."/>
            <person name="Labutti K."/>
            <person name="Andreopoulos B."/>
            <person name="Lipzen A."/>
            <person name="Chen C."/>
            <person name="Yanf M."/>
            <person name="Daum C."/>
            <person name="Ng V."/>
            <person name="Clum A."/>
            <person name="Ohm R."/>
            <person name="Martin F."/>
            <person name="Silar P."/>
            <person name="Natvig D."/>
            <person name="Lalanne C."/>
            <person name="Gautier V."/>
            <person name="Ament-Velasquez S.L."/>
            <person name="Kruys A."/>
            <person name="Hutchinson M.I."/>
            <person name="Powell A.J."/>
            <person name="Barry K."/>
            <person name="Miller A.N."/>
            <person name="Grigoriev I.V."/>
            <person name="Debuchy R."/>
            <person name="Gladieux P."/>
            <person name="Thoren M.H."/>
            <person name="Johannesson H."/>
        </authorList>
    </citation>
    <scope>NUCLEOTIDE SEQUENCE</scope>
    <source>
        <strain evidence="2">CBS 508.74</strain>
    </source>
</reference>
<keyword evidence="3" id="KW-1185">Reference proteome</keyword>
<dbReference type="Proteomes" id="UP001302812">
    <property type="component" value="Unassembled WGS sequence"/>
</dbReference>
<dbReference type="RefSeq" id="XP_064670308.1">
    <property type="nucleotide sequence ID" value="XM_064812699.1"/>
</dbReference>
<protein>
    <submittedName>
        <fullName evidence="2">Uncharacterized protein</fullName>
    </submittedName>
</protein>
<name>A0AAN6TE57_9PEZI</name>
<evidence type="ECO:0000313" key="2">
    <source>
        <dbReference type="EMBL" id="KAK4112738.1"/>
    </source>
</evidence>
<feature type="region of interest" description="Disordered" evidence="1">
    <location>
        <begin position="56"/>
        <end position="77"/>
    </location>
</feature>
<feature type="compositionally biased region" description="Basic and acidic residues" evidence="1">
    <location>
        <begin position="1"/>
        <end position="18"/>
    </location>
</feature>
<comment type="caution">
    <text evidence="2">The sequence shown here is derived from an EMBL/GenBank/DDBJ whole genome shotgun (WGS) entry which is preliminary data.</text>
</comment>
<sequence>MLRECPRRLGQSDREQHGDSGSLLLGPASFASRFRWIVIRTVIMAGDGRASYFRSQGSVSGAHRRAGDLNSQNPRKDDLFAPGCRSQVLLHLSSNSNHLADQPCRCA</sequence>
<dbReference type="GeneID" id="89936824"/>
<reference evidence="2" key="1">
    <citation type="journal article" date="2023" name="Mol. Phylogenet. Evol.">
        <title>Genome-scale phylogeny and comparative genomics of the fungal order Sordariales.</title>
        <authorList>
            <person name="Hensen N."/>
            <person name="Bonometti L."/>
            <person name="Westerberg I."/>
            <person name="Brannstrom I.O."/>
            <person name="Guillou S."/>
            <person name="Cros-Aarteil S."/>
            <person name="Calhoun S."/>
            <person name="Haridas S."/>
            <person name="Kuo A."/>
            <person name="Mondo S."/>
            <person name="Pangilinan J."/>
            <person name="Riley R."/>
            <person name="LaButti K."/>
            <person name="Andreopoulos B."/>
            <person name="Lipzen A."/>
            <person name="Chen C."/>
            <person name="Yan M."/>
            <person name="Daum C."/>
            <person name="Ng V."/>
            <person name="Clum A."/>
            <person name="Steindorff A."/>
            <person name="Ohm R.A."/>
            <person name="Martin F."/>
            <person name="Silar P."/>
            <person name="Natvig D.O."/>
            <person name="Lalanne C."/>
            <person name="Gautier V."/>
            <person name="Ament-Velasquez S.L."/>
            <person name="Kruys A."/>
            <person name="Hutchinson M.I."/>
            <person name="Powell A.J."/>
            <person name="Barry K."/>
            <person name="Miller A.N."/>
            <person name="Grigoriev I.V."/>
            <person name="Debuchy R."/>
            <person name="Gladieux P."/>
            <person name="Hiltunen Thoren M."/>
            <person name="Johannesson H."/>
        </authorList>
    </citation>
    <scope>NUCLEOTIDE SEQUENCE</scope>
    <source>
        <strain evidence="2">CBS 508.74</strain>
    </source>
</reference>
<organism evidence="2 3">
    <name type="scientific">Canariomyces notabilis</name>
    <dbReference type="NCBI Taxonomy" id="2074819"/>
    <lineage>
        <taxon>Eukaryota</taxon>
        <taxon>Fungi</taxon>
        <taxon>Dikarya</taxon>
        <taxon>Ascomycota</taxon>
        <taxon>Pezizomycotina</taxon>
        <taxon>Sordariomycetes</taxon>
        <taxon>Sordariomycetidae</taxon>
        <taxon>Sordariales</taxon>
        <taxon>Chaetomiaceae</taxon>
        <taxon>Canariomyces</taxon>
    </lineage>
</organism>
<accession>A0AAN6TE57</accession>